<name>A0AAV2I996_LYMST</name>
<feature type="compositionally biased region" description="Basic and acidic residues" evidence="1">
    <location>
        <begin position="309"/>
        <end position="320"/>
    </location>
</feature>
<feature type="region of interest" description="Disordered" evidence="1">
    <location>
        <begin position="355"/>
        <end position="381"/>
    </location>
</feature>
<reference evidence="3 4" key="1">
    <citation type="submission" date="2024-04" db="EMBL/GenBank/DDBJ databases">
        <authorList>
            <consortium name="Genoscope - CEA"/>
            <person name="William W."/>
        </authorList>
    </citation>
    <scope>NUCLEOTIDE SEQUENCE [LARGE SCALE GENOMIC DNA]</scope>
</reference>
<evidence type="ECO:0000256" key="1">
    <source>
        <dbReference type="SAM" id="MobiDB-lite"/>
    </source>
</evidence>
<comment type="caution">
    <text evidence="3">The sequence shown here is derived from an EMBL/GenBank/DDBJ whole genome shotgun (WGS) entry which is preliminary data.</text>
</comment>
<feature type="compositionally biased region" description="Basic and acidic residues" evidence="1">
    <location>
        <begin position="122"/>
        <end position="136"/>
    </location>
</feature>
<sequence length="705" mass="78994">MSTRSRRQLSVVCLQLAWLEEQRSTLVDTVAIIESAITSGRQWIQQDVEKIDFPTMCQAIEQTSAFVVQTCSDILNENCSPFMYQADTDPQTEKDSNQKQDIEPFPQHKISIEFESTNFSSPDHDIEKEKQSNQEKYIEPDTQHTISDWLESNIVPEKTEKCLSESDLELIFKSESECLPQRTEGNVSHLATQDNEVSRFEVSQFQTGDIDVDTENPEAKNIEAQFFEQICSGWITEKEYSAFELIHKFSEGDDVNANDPATVDSKQDNLVLDHTACYDRAIPDKPQIDDFIDSVSAPQQTESIAPDMVSKDTKDPQKESEQEENVVSMSEIFQDGFQSFESQDGKKQDAILEAGESQQPTEMTNSKHEIKTSGDNVATTSEEESIEEFYKFLIKMLVTSPETNPIECLIKGVDSVDGKFLDRVTERKSRDPVKDQLIRELMNRRLYHYTSRETIPETSSAEITPRGILRNAEANGEPPKMSFSGVGARKRVTFNENKSSDDMKTVFESFHKPKEENTLMTSKSEFDDKGKNVTLVGVKHFSEFFETRVQKESPKTNSANSTKHDPTIAKRPPAFTACIPYGVFHTVTTGATVKSFDDVICNTGNHFNPRTGEFTAPSSGVYVTSVTLRQVGAGYVGVDVIKKTNNTPGRSESRVSGAHTLVDNASASCLGVTEMMAGDMICLKGLQRGDAQLNMYSSFSCFKLT</sequence>
<evidence type="ECO:0000259" key="2">
    <source>
        <dbReference type="PROSITE" id="PS50871"/>
    </source>
</evidence>
<dbReference type="AlphaFoldDB" id="A0AAV2I996"/>
<dbReference type="Pfam" id="PF00386">
    <property type="entry name" value="C1q"/>
    <property type="match status" value="1"/>
</dbReference>
<evidence type="ECO:0000313" key="4">
    <source>
        <dbReference type="Proteomes" id="UP001497497"/>
    </source>
</evidence>
<dbReference type="Proteomes" id="UP001497497">
    <property type="component" value="Unassembled WGS sequence"/>
</dbReference>
<dbReference type="SUPFAM" id="SSF49842">
    <property type="entry name" value="TNF-like"/>
    <property type="match status" value="1"/>
</dbReference>
<proteinExistence type="predicted"/>
<keyword evidence="4" id="KW-1185">Reference proteome</keyword>
<protein>
    <recommendedName>
        <fullName evidence="2">C1q domain-containing protein</fullName>
    </recommendedName>
</protein>
<evidence type="ECO:0000313" key="3">
    <source>
        <dbReference type="EMBL" id="CAL1542348.1"/>
    </source>
</evidence>
<feature type="region of interest" description="Disordered" evidence="1">
    <location>
        <begin position="116"/>
        <end position="136"/>
    </location>
</feature>
<dbReference type="InterPro" id="IPR001073">
    <property type="entry name" value="C1q_dom"/>
</dbReference>
<feature type="region of interest" description="Disordered" evidence="1">
    <location>
        <begin position="298"/>
        <end position="326"/>
    </location>
</feature>
<dbReference type="SMART" id="SM00110">
    <property type="entry name" value="C1Q"/>
    <property type="match status" value="1"/>
</dbReference>
<gene>
    <name evidence="3" type="ORF">GSLYS_00015942001</name>
</gene>
<dbReference type="EMBL" id="CAXITT010000481">
    <property type="protein sequence ID" value="CAL1542348.1"/>
    <property type="molecule type" value="Genomic_DNA"/>
</dbReference>
<dbReference type="InterPro" id="IPR008983">
    <property type="entry name" value="Tumour_necrosis_fac-like_dom"/>
</dbReference>
<organism evidence="3 4">
    <name type="scientific">Lymnaea stagnalis</name>
    <name type="common">Great pond snail</name>
    <name type="synonym">Helix stagnalis</name>
    <dbReference type="NCBI Taxonomy" id="6523"/>
    <lineage>
        <taxon>Eukaryota</taxon>
        <taxon>Metazoa</taxon>
        <taxon>Spiralia</taxon>
        <taxon>Lophotrochozoa</taxon>
        <taxon>Mollusca</taxon>
        <taxon>Gastropoda</taxon>
        <taxon>Heterobranchia</taxon>
        <taxon>Euthyneura</taxon>
        <taxon>Panpulmonata</taxon>
        <taxon>Hygrophila</taxon>
        <taxon>Lymnaeoidea</taxon>
        <taxon>Lymnaeidae</taxon>
        <taxon>Lymnaea</taxon>
    </lineage>
</organism>
<dbReference type="Gene3D" id="2.60.120.40">
    <property type="match status" value="1"/>
</dbReference>
<dbReference type="PROSITE" id="PS50871">
    <property type="entry name" value="C1Q"/>
    <property type="match status" value="1"/>
</dbReference>
<feature type="domain" description="C1q" evidence="2">
    <location>
        <begin position="568"/>
        <end position="705"/>
    </location>
</feature>
<accession>A0AAV2I996</accession>